<evidence type="ECO:0000256" key="1">
    <source>
        <dbReference type="ARBA" id="ARBA00010556"/>
    </source>
</evidence>
<dbReference type="Pfam" id="PF01835">
    <property type="entry name" value="MG2"/>
    <property type="match status" value="1"/>
</dbReference>
<dbReference type="InterPro" id="IPR008930">
    <property type="entry name" value="Terpenoid_cyclase/PrenylTrfase"/>
</dbReference>
<feature type="domain" description="Alpha-2-macroglobulin bait region" evidence="3">
    <location>
        <begin position="1021"/>
        <end position="1160"/>
    </location>
</feature>
<dbReference type="SMART" id="SM01359">
    <property type="entry name" value="A2M_N_2"/>
    <property type="match status" value="1"/>
</dbReference>
<feature type="domain" description="Alpha-2-macroglobulin" evidence="4">
    <location>
        <begin position="1227"/>
        <end position="1323"/>
    </location>
</feature>
<dbReference type="InterPro" id="IPR041203">
    <property type="entry name" value="Bact_A2M_MG5"/>
</dbReference>
<dbReference type="Pfam" id="PF17972">
    <property type="entry name" value="bMG5"/>
    <property type="match status" value="1"/>
</dbReference>
<proteinExistence type="inferred from homology"/>
<dbReference type="InterPro" id="IPR051802">
    <property type="entry name" value="YfhM-like"/>
</dbReference>
<dbReference type="Pfam" id="PF17973">
    <property type="entry name" value="bMG10"/>
    <property type="match status" value="1"/>
</dbReference>
<gene>
    <name evidence="5" type="ORF">H9894_07950</name>
</gene>
<dbReference type="Pfam" id="PF11974">
    <property type="entry name" value="bMG3"/>
    <property type="match status" value="1"/>
</dbReference>
<dbReference type="Proteomes" id="UP000886752">
    <property type="component" value="Unassembled WGS sequence"/>
</dbReference>
<dbReference type="InterPro" id="IPR001599">
    <property type="entry name" value="Macroglobln_a2"/>
</dbReference>
<comment type="caution">
    <text evidence="5">The sequence shown here is derived from an EMBL/GenBank/DDBJ whole genome shotgun (WGS) entry which is preliminary data.</text>
</comment>
<dbReference type="SMART" id="SM01360">
    <property type="entry name" value="A2M"/>
    <property type="match status" value="1"/>
</dbReference>
<name>A0A9D1PWY1_9BACT</name>
<accession>A0A9D1PWY1</accession>
<evidence type="ECO:0000259" key="4">
    <source>
        <dbReference type="SMART" id="SM01360"/>
    </source>
</evidence>
<evidence type="ECO:0008006" key="7">
    <source>
        <dbReference type="Google" id="ProtNLM"/>
    </source>
</evidence>
<protein>
    <recommendedName>
        <fullName evidence="7">Alpha-2-macroglobulin family protein</fullName>
    </recommendedName>
</protein>
<reference evidence="5" key="1">
    <citation type="journal article" date="2021" name="PeerJ">
        <title>Extensive microbial diversity within the chicken gut microbiome revealed by metagenomics and culture.</title>
        <authorList>
            <person name="Gilroy R."/>
            <person name="Ravi A."/>
            <person name="Getino M."/>
            <person name="Pursley I."/>
            <person name="Horton D.L."/>
            <person name="Alikhan N.F."/>
            <person name="Baker D."/>
            <person name="Gharbi K."/>
            <person name="Hall N."/>
            <person name="Watson M."/>
            <person name="Adriaenssens E.M."/>
            <person name="Foster-Nyarko E."/>
            <person name="Jarju S."/>
            <person name="Secka A."/>
            <person name="Antonio M."/>
            <person name="Oren A."/>
            <person name="Chaudhuri R.R."/>
            <person name="La Ragione R."/>
            <person name="Hildebrand F."/>
            <person name="Pallen M.J."/>
        </authorList>
    </citation>
    <scope>NUCLEOTIDE SEQUENCE</scope>
    <source>
        <strain evidence="5">ChiHecec2B26-446</strain>
    </source>
</reference>
<dbReference type="InterPro" id="IPR021868">
    <property type="entry name" value="Alpha_2_Macroglob_MG3"/>
</dbReference>
<dbReference type="SUPFAM" id="SSF48239">
    <property type="entry name" value="Terpenoid cyclases/Protein prenyltransferases"/>
    <property type="match status" value="1"/>
</dbReference>
<evidence type="ECO:0000256" key="2">
    <source>
        <dbReference type="ARBA" id="ARBA00022729"/>
    </source>
</evidence>
<evidence type="ECO:0000259" key="3">
    <source>
        <dbReference type="SMART" id="SM01359"/>
    </source>
</evidence>
<dbReference type="PANTHER" id="PTHR40094:SF1">
    <property type="entry name" value="UBIQUITIN DOMAIN-CONTAINING PROTEIN"/>
    <property type="match status" value="1"/>
</dbReference>
<keyword evidence="2" id="KW-0732">Signal</keyword>
<dbReference type="PANTHER" id="PTHR40094">
    <property type="entry name" value="ALPHA-2-MACROGLOBULIN HOMOLOG"/>
    <property type="match status" value="1"/>
</dbReference>
<dbReference type="InterPro" id="IPR011625">
    <property type="entry name" value="A2M_N_BRD"/>
</dbReference>
<dbReference type="EMBL" id="DXHV01000073">
    <property type="protein sequence ID" value="HIW01104.1"/>
    <property type="molecule type" value="Genomic_DNA"/>
</dbReference>
<reference evidence="5" key="2">
    <citation type="submission" date="2021-04" db="EMBL/GenBank/DDBJ databases">
        <authorList>
            <person name="Gilroy R."/>
        </authorList>
    </citation>
    <scope>NUCLEOTIDE SEQUENCE</scope>
    <source>
        <strain evidence="5">ChiHecec2B26-446</strain>
    </source>
</reference>
<dbReference type="Gene3D" id="1.50.10.20">
    <property type="match status" value="1"/>
</dbReference>
<sequence length="1934" mass="210494">MIGPLTRLLPLLVFLSGIVAGMLSGMPFPLHEAHAGPSFRTLQVVPPDTATWRDGIILSLVIDEVQCRRTYGSNWPQECLTPPLGEQGARVRNMKMTPHVPGEWRWTGPQTMQFTPAPQAALRPATSYELDVREVPLPPRVQLKSSRIHYTTQPQAVWIGKENIWIDPSKDESHGLSIPLRFIWPVKAGELEQILRLEPARGSGLRFGDVRYAWNADRDSVVLSAAIQRLPQQDSRVQLSVTGLPSYTQEYGRRTIVAEDRGARQAFGVPGRSNLLFFRNISLTRGHDKALNARYELELQTSLRIDPAQLGRHLRLLELPEKAQPGADRPTDWTRLPALDLRDVTGSREIVPELLTGSEPTETIRYRLPIRPGRCVLVFVSRELSALSGVRLNRDMAKVLQAPEMDAELSFLLPGNLINLSGSLKIALHSIGIDSLRWKARHIRTPFLALFAASHGFSTQTLEPWMPETDLDAQTLTRTGTLPVALLPDGEASFPVLDLTRIMTDLDGGCGLYQLELEGLRDNKSVVQAQRLFLLTRMGLTIKENADGGRHVFVESLLSGTPVSGARVQLLAKNGTVLAQEVTNASGQAYLTPTRGLEGELEPVALIAQSQGREPDLSWISLRDTSRILDNGDFAVLGRHGTESGLLASVFSQRGLYMPGDTLHFGILVRRFDWQALPADLPLEAVLSDPLGRTVFTQRLTGDVSLCETSWTSAPSSPTGPYRLEVRLGQDKGPVLGSTTVRLEEFQPDSLALAARLEPEVPAGWIRTRHRDTPARARVSLRTLYGEPAAHHDIHASLQVSPASLHFARYQGYTFHDPSLPVREPRTIALPDVQTDERGEATLVLPADTMAGTCRGTLQIEGFEASGGRAVARQISALFSPLDVLVGYKPDGEANTLGHLQQNARASLHILALDNTLAPARLENVLCTVSSRRYINALVRDDRGEFRYDATPVTSPVNSRTVTIDHGGLSLPLSTAKPGDYVLTLTRDNGEPLLSVPYTVAGRTVVLADGTSTVPLADAQLRLELARTDYEPGDTILVRMNVPYSGTGLITIERENVVASSWFRAEAGESEQRIRIPQTFEGQGYVSVLFSRTSNSEAIYIKPHAYASVPFNCGFQRRSMGLNMEAPESVLPGKTLTVQLKSRKPGRVLLFAVDEGILSLTGFTSPNPLQDLLSNRALDVVTRQAFDLLMPDFARLKNRLPAFGGDMANPGGRFLNPFRRRNEPPFAHWSGLVTVGPEGTAVDIPVPEYLSGRIRLMAVGSSSSRGDFLTAGSAEATCTVRGTLLLRPHLPLAVSPGDVFHGAVSVANTIAGSGRAVPVRLTLAADPGLRLAGTTAESSFQQILTLDENAEAVVPFTIAVSDRPGSASVHFTAELVASGEKEAGTWSATRQQSLSIRPLSVCADSLQSGPLGRTTEITVERSLYPFEAETTLTVTSAPVAAFRSLAARLADYPFGCTEQQISRAFPWLAALQAPRAASVLFAATGLDARKIGELGEENIAKAVATMRSTLTPTGLSLWPGGESNDFVTALGADFLVSLAERGHGVPADLRGQILNRLQSVVWRDPVRMEDARIKAYACWVLLRAGTVVTQDVERLHAWLDGQAQAWQKDVTASLLADCYAMLRLNDLARRLLPREISPLPSAANSFFNGPCAQALQATILAQPHWQHVLDKAGLAALKAARTRALDEALQAAVSTTAMALTSRALTTVLVLPESAQQPPAHPDKTGSISMRCTQYGEGFAGAAERLSLPLLEELSAPGCLRFEVRGEGAEGLSWQVHQRGYDRTKARDSASHLEVTRRYLDAEGRAVTSVREGDVLTVELGIRADRPLENVALVDLLPGGLEPLLDTESGWQGGLIQHRERHEDRMFFFVAPTQDLQLATYRVRAVTAGTFQVPALHAEAMYDPGIHASLHGSPLTVTGRQAQDADTTPASRQE</sequence>
<dbReference type="InterPro" id="IPR002890">
    <property type="entry name" value="MG2"/>
</dbReference>
<evidence type="ECO:0000313" key="5">
    <source>
        <dbReference type="EMBL" id="HIW01104.1"/>
    </source>
</evidence>
<dbReference type="Gene3D" id="2.60.40.1930">
    <property type="match status" value="1"/>
</dbReference>
<organism evidence="5 6">
    <name type="scientific">Candidatus Desulfovibrio intestinipullorum</name>
    <dbReference type="NCBI Taxonomy" id="2838536"/>
    <lineage>
        <taxon>Bacteria</taxon>
        <taxon>Pseudomonadati</taxon>
        <taxon>Thermodesulfobacteriota</taxon>
        <taxon>Desulfovibrionia</taxon>
        <taxon>Desulfovibrionales</taxon>
        <taxon>Desulfovibrionaceae</taxon>
        <taxon>Desulfovibrio</taxon>
    </lineage>
</organism>
<dbReference type="InterPro" id="IPR041246">
    <property type="entry name" value="Bact_MG10"/>
</dbReference>
<evidence type="ECO:0000313" key="6">
    <source>
        <dbReference type="Proteomes" id="UP000886752"/>
    </source>
</evidence>
<comment type="similarity">
    <text evidence="1">Belongs to the protease inhibitor I39 (alpha-2-macroglobulin) family. Bacterial alpha-2-macroglobulin subfamily.</text>
</comment>
<dbReference type="GO" id="GO:0004866">
    <property type="term" value="F:endopeptidase inhibitor activity"/>
    <property type="evidence" value="ECO:0007669"/>
    <property type="project" value="InterPro"/>
</dbReference>
<dbReference type="Pfam" id="PF07703">
    <property type="entry name" value="A2M_BRD"/>
    <property type="match status" value="1"/>
</dbReference>